<feature type="domain" description="ABC transmembrane type-1" evidence="8">
    <location>
        <begin position="95"/>
        <end position="300"/>
    </location>
</feature>
<organism evidence="9 11">
    <name type="scientific">Cryobacterium flavum</name>
    <dbReference type="NCBI Taxonomy" id="1424659"/>
    <lineage>
        <taxon>Bacteria</taxon>
        <taxon>Bacillati</taxon>
        <taxon>Actinomycetota</taxon>
        <taxon>Actinomycetes</taxon>
        <taxon>Micrococcales</taxon>
        <taxon>Microbacteriaceae</taxon>
        <taxon>Cryobacterium</taxon>
    </lineage>
</organism>
<keyword evidence="12" id="KW-1185">Reference proteome</keyword>
<dbReference type="GO" id="GO:0071916">
    <property type="term" value="F:dipeptide transmembrane transporter activity"/>
    <property type="evidence" value="ECO:0007669"/>
    <property type="project" value="TreeGrafter"/>
</dbReference>
<evidence type="ECO:0000256" key="7">
    <source>
        <dbReference type="RuleBase" id="RU363032"/>
    </source>
</evidence>
<evidence type="ECO:0000313" key="11">
    <source>
        <dbReference type="Proteomes" id="UP000199639"/>
    </source>
</evidence>
<feature type="transmembrane region" description="Helical" evidence="7">
    <location>
        <begin position="94"/>
        <end position="119"/>
    </location>
</feature>
<name>A0A4R8VI55_9MICO</name>
<dbReference type="GO" id="GO:0005886">
    <property type="term" value="C:plasma membrane"/>
    <property type="evidence" value="ECO:0007669"/>
    <property type="project" value="UniProtKB-SubCell"/>
</dbReference>
<evidence type="ECO:0000256" key="1">
    <source>
        <dbReference type="ARBA" id="ARBA00004651"/>
    </source>
</evidence>
<feature type="transmembrane region" description="Helical" evidence="7">
    <location>
        <begin position="235"/>
        <end position="261"/>
    </location>
</feature>
<dbReference type="EMBL" id="SOFD01000002">
    <property type="protein sequence ID" value="TFB82144.1"/>
    <property type="molecule type" value="Genomic_DNA"/>
</dbReference>
<accession>A0A4R8VI55</accession>
<feature type="transmembrane region" description="Helical" evidence="7">
    <location>
        <begin position="140"/>
        <end position="161"/>
    </location>
</feature>
<dbReference type="RefSeq" id="WP_092341134.1">
    <property type="nucleotide sequence ID" value="NZ_FNIB01000008.1"/>
</dbReference>
<evidence type="ECO:0000259" key="8">
    <source>
        <dbReference type="PROSITE" id="PS50928"/>
    </source>
</evidence>
<dbReference type="Gene3D" id="1.10.3720.10">
    <property type="entry name" value="MetI-like"/>
    <property type="match status" value="1"/>
</dbReference>
<keyword evidence="6 7" id="KW-0472">Membrane</keyword>
<protein>
    <submittedName>
        <fullName evidence="10">ABC transporter permease</fullName>
    </submittedName>
    <submittedName>
        <fullName evidence="9">Peptide/nickel transport system permease protein</fullName>
    </submittedName>
</protein>
<dbReference type="Pfam" id="PF00528">
    <property type="entry name" value="BPD_transp_1"/>
    <property type="match status" value="1"/>
</dbReference>
<dbReference type="STRING" id="1424659.SAMN05216368_10831"/>
<reference evidence="9 11" key="1">
    <citation type="submission" date="2016-10" db="EMBL/GenBank/DDBJ databases">
        <authorList>
            <person name="Varghese N."/>
            <person name="Submissions S."/>
        </authorList>
    </citation>
    <scope>NUCLEOTIDE SEQUENCE [LARGE SCALE GENOMIC DNA]</scope>
    <source>
        <strain evidence="9 11">CGMCC 1.11215</strain>
    </source>
</reference>
<gene>
    <name evidence="10" type="ORF">E3O21_00335</name>
    <name evidence="9" type="ORF">SAMN05216368_10831</name>
</gene>
<keyword evidence="5 7" id="KW-1133">Transmembrane helix</keyword>
<evidence type="ECO:0000256" key="6">
    <source>
        <dbReference type="ARBA" id="ARBA00023136"/>
    </source>
</evidence>
<dbReference type="PROSITE" id="PS50928">
    <property type="entry name" value="ABC_TM1"/>
    <property type="match status" value="1"/>
</dbReference>
<dbReference type="InterPro" id="IPR045621">
    <property type="entry name" value="BPD_transp_1_N"/>
</dbReference>
<feature type="transmembrane region" description="Helical" evidence="7">
    <location>
        <begin position="181"/>
        <end position="200"/>
    </location>
</feature>
<keyword evidence="2 7" id="KW-0813">Transport</keyword>
<dbReference type="Proteomes" id="UP000199639">
    <property type="component" value="Unassembled WGS sequence"/>
</dbReference>
<dbReference type="PANTHER" id="PTHR43163">
    <property type="entry name" value="DIPEPTIDE TRANSPORT SYSTEM PERMEASE PROTEIN DPPB-RELATED"/>
    <property type="match status" value="1"/>
</dbReference>
<sequence length="315" mass="33209">MVLVVLRRIGVFATTVVVASIVTFLMLSILPGNAARIALGVQASEADVAAQATLMGLDRPAIVRYLDWFGHVLIGDFGTSTVSRQPIGPEITDALGITVILVLTSVVLALLFAIPFGILTAVRQRKPDGAILSGISQIGVAVPGFLAGMLLVTVFAVTLRWLPAGGWVDPGEDFGGFLEHLILPAIALGSVQGAVLSRYVRSSVLEVMREDFIRTARAKGLGAGRALFRHGLRNAAVPVMTVLGLQIATLLVGAVVIERVFSIPGLGSLLLDKVALRDLPAVQGIVLVLVVFVLALNFLVDLAFTVIDPRLRSAT</sequence>
<evidence type="ECO:0000256" key="2">
    <source>
        <dbReference type="ARBA" id="ARBA00022448"/>
    </source>
</evidence>
<dbReference type="SUPFAM" id="SSF161098">
    <property type="entry name" value="MetI-like"/>
    <property type="match status" value="1"/>
</dbReference>
<dbReference type="InterPro" id="IPR035906">
    <property type="entry name" value="MetI-like_sf"/>
</dbReference>
<dbReference type="EMBL" id="FNIB01000008">
    <property type="protein sequence ID" value="SDN89120.1"/>
    <property type="molecule type" value="Genomic_DNA"/>
</dbReference>
<evidence type="ECO:0000313" key="9">
    <source>
        <dbReference type="EMBL" id="SDN89120.1"/>
    </source>
</evidence>
<evidence type="ECO:0000256" key="3">
    <source>
        <dbReference type="ARBA" id="ARBA00022475"/>
    </source>
</evidence>
<dbReference type="Pfam" id="PF19300">
    <property type="entry name" value="BPD_transp_1_N"/>
    <property type="match status" value="1"/>
</dbReference>
<dbReference type="PANTHER" id="PTHR43163:SF6">
    <property type="entry name" value="DIPEPTIDE TRANSPORT SYSTEM PERMEASE PROTEIN DPPB-RELATED"/>
    <property type="match status" value="1"/>
</dbReference>
<evidence type="ECO:0000256" key="4">
    <source>
        <dbReference type="ARBA" id="ARBA00022692"/>
    </source>
</evidence>
<dbReference type="AlphaFoldDB" id="A0A4R8VI55"/>
<evidence type="ECO:0000313" key="12">
    <source>
        <dbReference type="Proteomes" id="UP000298252"/>
    </source>
</evidence>
<feature type="transmembrane region" description="Helical" evidence="7">
    <location>
        <begin position="281"/>
        <end position="307"/>
    </location>
</feature>
<dbReference type="Proteomes" id="UP000298252">
    <property type="component" value="Unassembled WGS sequence"/>
</dbReference>
<dbReference type="CDD" id="cd06261">
    <property type="entry name" value="TM_PBP2"/>
    <property type="match status" value="1"/>
</dbReference>
<proteinExistence type="inferred from homology"/>
<reference evidence="10 12" key="2">
    <citation type="submission" date="2019-03" db="EMBL/GenBank/DDBJ databases">
        <title>Genomics of glacier-inhabiting Cryobacterium strains.</title>
        <authorList>
            <person name="Liu Q."/>
            <person name="Xin Y.-H."/>
        </authorList>
    </citation>
    <scope>NUCLEOTIDE SEQUENCE [LARGE SCALE GENOMIC DNA]</scope>
    <source>
        <strain evidence="10 12">Hh8</strain>
    </source>
</reference>
<keyword evidence="3" id="KW-1003">Cell membrane</keyword>
<dbReference type="InterPro" id="IPR000515">
    <property type="entry name" value="MetI-like"/>
</dbReference>
<feature type="transmembrane region" description="Helical" evidence="7">
    <location>
        <begin position="9"/>
        <end position="30"/>
    </location>
</feature>
<evidence type="ECO:0000313" key="10">
    <source>
        <dbReference type="EMBL" id="TFB82144.1"/>
    </source>
</evidence>
<comment type="similarity">
    <text evidence="7">Belongs to the binding-protein-dependent transport system permease family.</text>
</comment>
<comment type="subcellular location">
    <subcellularLocation>
        <location evidence="1 7">Cell membrane</location>
        <topology evidence="1 7">Multi-pass membrane protein</topology>
    </subcellularLocation>
</comment>
<evidence type="ECO:0000256" key="5">
    <source>
        <dbReference type="ARBA" id="ARBA00022989"/>
    </source>
</evidence>
<keyword evidence="4 7" id="KW-0812">Transmembrane</keyword>